<dbReference type="RefSeq" id="WP_102952107.1">
    <property type="nucleotide sequence ID" value="NZ_CP024847.1"/>
</dbReference>
<dbReference type="InterPro" id="IPR011044">
    <property type="entry name" value="Quino_amine_DH_bsu"/>
</dbReference>
<dbReference type="PROSITE" id="PS51257">
    <property type="entry name" value="PROKAR_LIPOPROTEIN"/>
    <property type="match status" value="1"/>
</dbReference>
<sequence length="310" mass="33935">MKIKLSNNFLGGLILLSIILAACNGTSNSSGNQTNITENPTLSGLAYDPLSKSVYSVDQSGVLCKLALQNVPGKMSCNLTVPNNIIISSQVVSDNQGNIYALGSQATTESNFILKYQTQTNTWTVNNIDIPFVMSFSKLLYRQGQLYLADPNESALYTIQLATNQLESVPDFFIPGPATIEDFDQSGNLYFSYQLNTESNFRTVTTTQVYLTPLGSSATPGIKFGADNKNINDLVYIKNTAYACAESDFLYLPADSSANANWQILTNSAESGYFSCDYLTTDGNNLYYVEGQWGSENSFSNNYVNTIKIQ</sequence>
<dbReference type="KEGG" id="nba:CUN60_11115"/>
<feature type="chain" id="PRO_5014374620" evidence="1">
    <location>
        <begin position="23"/>
        <end position="310"/>
    </location>
</feature>
<evidence type="ECO:0000313" key="2">
    <source>
        <dbReference type="EMBL" id="AUR52820.1"/>
    </source>
</evidence>
<dbReference type="AlphaFoldDB" id="A0A2I7N8N7"/>
<dbReference type="Proteomes" id="UP000236655">
    <property type="component" value="Chromosome"/>
</dbReference>
<gene>
    <name evidence="2" type="ORF">CUN60_11115</name>
</gene>
<organism evidence="2 3">
    <name type="scientific">Aquella oligotrophica</name>
    <dbReference type="NCBI Taxonomy" id="2067065"/>
    <lineage>
        <taxon>Bacteria</taxon>
        <taxon>Pseudomonadati</taxon>
        <taxon>Pseudomonadota</taxon>
        <taxon>Betaproteobacteria</taxon>
        <taxon>Neisseriales</taxon>
        <taxon>Neisseriaceae</taxon>
        <taxon>Aquella</taxon>
    </lineage>
</organism>
<evidence type="ECO:0000313" key="3">
    <source>
        <dbReference type="Proteomes" id="UP000236655"/>
    </source>
</evidence>
<accession>A0A2I7N8N7</accession>
<keyword evidence="1" id="KW-0732">Signal</keyword>
<feature type="signal peptide" evidence="1">
    <location>
        <begin position="1"/>
        <end position="22"/>
    </location>
</feature>
<protein>
    <submittedName>
        <fullName evidence="2">Uncharacterized protein</fullName>
    </submittedName>
</protein>
<evidence type="ECO:0000256" key="1">
    <source>
        <dbReference type="SAM" id="SignalP"/>
    </source>
</evidence>
<name>A0A2I7N8N7_9NEIS</name>
<keyword evidence="3" id="KW-1185">Reference proteome</keyword>
<dbReference type="EMBL" id="CP024847">
    <property type="protein sequence ID" value="AUR52820.1"/>
    <property type="molecule type" value="Genomic_DNA"/>
</dbReference>
<proteinExistence type="predicted"/>
<reference evidence="3" key="1">
    <citation type="submission" date="2017-11" db="EMBL/GenBank/DDBJ databases">
        <authorList>
            <person name="Chan K.G."/>
            <person name="Lee L.S."/>
        </authorList>
    </citation>
    <scope>NUCLEOTIDE SEQUENCE [LARGE SCALE GENOMIC DNA]</scope>
    <source>
        <strain evidence="3">DSM 100970</strain>
    </source>
</reference>
<dbReference type="SUPFAM" id="SSF50969">
    <property type="entry name" value="YVTN repeat-like/Quinoprotein amine dehydrogenase"/>
    <property type="match status" value="1"/>
</dbReference>